<keyword evidence="3" id="KW-1185">Reference proteome</keyword>
<dbReference type="Proteomes" id="UP000078046">
    <property type="component" value="Unassembled WGS sequence"/>
</dbReference>
<evidence type="ECO:0000313" key="3">
    <source>
        <dbReference type="Proteomes" id="UP000078046"/>
    </source>
</evidence>
<evidence type="ECO:0000313" key="2">
    <source>
        <dbReference type="EMBL" id="OAF64017.1"/>
    </source>
</evidence>
<organism evidence="2 3">
    <name type="scientific">Intoshia linei</name>
    <dbReference type="NCBI Taxonomy" id="1819745"/>
    <lineage>
        <taxon>Eukaryota</taxon>
        <taxon>Metazoa</taxon>
        <taxon>Spiralia</taxon>
        <taxon>Lophotrochozoa</taxon>
        <taxon>Mesozoa</taxon>
        <taxon>Orthonectida</taxon>
        <taxon>Rhopaluridae</taxon>
        <taxon>Intoshia</taxon>
    </lineage>
</organism>
<feature type="domain" description="Cilia- and flagella-associated protein 61 N-terminal" evidence="1">
    <location>
        <begin position="15"/>
        <end position="280"/>
    </location>
</feature>
<dbReference type="EMBL" id="LWCA01002223">
    <property type="protein sequence ID" value="OAF64017.1"/>
    <property type="molecule type" value="Genomic_DNA"/>
</dbReference>
<gene>
    <name evidence="2" type="ORF">A3Q56_08280</name>
</gene>
<dbReference type="PANTHER" id="PTHR21178">
    <property type="entry name" value="CILIA- AND FLAGELLA-ASSOCIATED PROTEIN 61"/>
    <property type="match status" value="1"/>
</dbReference>
<protein>
    <recommendedName>
        <fullName evidence="1">Cilia- and flagella-associated protein 61 N-terminal domain-containing protein</fullName>
    </recommendedName>
</protein>
<sequence length="367" mass="42808">MPTISIKGGKTIQLTVRTLFSSEIHKIEKYHNLWKPKLYNRINLVEIVEKSIISIALIDENDNDKIYAVAIFNYKPNRFPYSNKLLEQVGNDAEPKFTQLNSIWLNYYVSDPVCTKSPIAELLKALFTINYDVEYCVMDVLQERILTKSEIEQDDELNVIYKNFQPIHEMDTIEKESNTNQLTKHHFVFLVAVRNDFIPRLRIRSARVEDNDDLVPIFNKQTNILRKTYGEYFLAELIEAQDNTMKCIVAEVNGRAIAFMSISTEVSYDTVRDCCLFNTFYKNKEDVKQRKNNDANFDNFTDNVKNCVRKLDDANITEKDNTIHNNENNSIENHDNSNNDDIDIINNFDDVISNKENNETNIEIEKD</sequence>
<name>A0A177APR9_9BILA</name>
<feature type="non-terminal residue" evidence="2">
    <location>
        <position position="367"/>
    </location>
</feature>
<dbReference type="Pfam" id="PF16092">
    <property type="entry name" value="CFAP61_N"/>
    <property type="match status" value="1"/>
</dbReference>
<dbReference type="InterPro" id="IPR032151">
    <property type="entry name" value="CFAP61_N"/>
</dbReference>
<dbReference type="AlphaFoldDB" id="A0A177APR9"/>
<dbReference type="SUPFAM" id="SSF55729">
    <property type="entry name" value="Acyl-CoA N-acyltransferases (Nat)"/>
    <property type="match status" value="1"/>
</dbReference>
<comment type="caution">
    <text evidence="2">The sequence shown here is derived from an EMBL/GenBank/DDBJ whole genome shotgun (WGS) entry which is preliminary data.</text>
</comment>
<reference evidence="2 3" key="1">
    <citation type="submission" date="2016-04" db="EMBL/GenBank/DDBJ databases">
        <title>The genome of Intoshia linei affirms orthonectids as highly simplified spiralians.</title>
        <authorList>
            <person name="Mikhailov K.V."/>
            <person name="Slusarev G.S."/>
            <person name="Nikitin M.A."/>
            <person name="Logacheva M.D."/>
            <person name="Penin A."/>
            <person name="Aleoshin V."/>
            <person name="Panchin Y.V."/>
        </authorList>
    </citation>
    <scope>NUCLEOTIDE SEQUENCE [LARGE SCALE GENOMIC DNA]</scope>
    <source>
        <strain evidence="2">Intl2013</strain>
        <tissue evidence="2">Whole animal</tissue>
    </source>
</reference>
<dbReference type="InterPro" id="IPR016181">
    <property type="entry name" value="Acyl_CoA_acyltransferase"/>
</dbReference>
<proteinExistence type="predicted"/>
<dbReference type="OrthoDB" id="382863at2759"/>
<dbReference type="InterPro" id="IPR038884">
    <property type="entry name" value="CFAP61"/>
</dbReference>
<accession>A0A177APR9</accession>
<evidence type="ECO:0000259" key="1">
    <source>
        <dbReference type="Pfam" id="PF16092"/>
    </source>
</evidence>
<dbReference type="PANTHER" id="PTHR21178:SF8">
    <property type="entry name" value="CILIA- AND FLAGELLA-ASSOCIATED PROTEIN 61"/>
    <property type="match status" value="1"/>
</dbReference>